<keyword evidence="1" id="KW-0677">Repeat</keyword>
<dbReference type="FunFam" id="3.40.50.300:FF:001638">
    <property type="entry name" value="NACHT and WD40 domain protein"/>
    <property type="match status" value="1"/>
</dbReference>
<accession>A0AAN6SDL7</accession>
<organism evidence="4 5">
    <name type="scientific">Pseudoneurospora amorphoporcata</name>
    <dbReference type="NCBI Taxonomy" id="241081"/>
    <lineage>
        <taxon>Eukaryota</taxon>
        <taxon>Fungi</taxon>
        <taxon>Dikarya</taxon>
        <taxon>Ascomycota</taxon>
        <taxon>Pezizomycotina</taxon>
        <taxon>Sordariomycetes</taxon>
        <taxon>Sordariomycetidae</taxon>
        <taxon>Sordariales</taxon>
        <taxon>Sordariaceae</taxon>
        <taxon>Pseudoneurospora</taxon>
    </lineage>
</organism>
<protein>
    <submittedName>
        <fullName evidence="4">NACHT domain-containing protein</fullName>
    </submittedName>
</protein>
<feature type="compositionally biased region" description="Polar residues" evidence="2">
    <location>
        <begin position="546"/>
        <end position="559"/>
    </location>
</feature>
<evidence type="ECO:0000313" key="5">
    <source>
        <dbReference type="Proteomes" id="UP001303222"/>
    </source>
</evidence>
<dbReference type="SMART" id="SM00355">
    <property type="entry name" value="ZnF_C2H2"/>
    <property type="match status" value="3"/>
</dbReference>
<feature type="domain" description="NACHT" evidence="3">
    <location>
        <begin position="633"/>
        <end position="790"/>
    </location>
</feature>
<dbReference type="PANTHER" id="PTHR35391:SF7">
    <property type="entry name" value="C2H2-TYPE DOMAIN-CONTAINING PROTEIN"/>
    <property type="match status" value="1"/>
</dbReference>
<dbReference type="InterPro" id="IPR056884">
    <property type="entry name" value="NPHP3-like_N"/>
</dbReference>
<dbReference type="InterPro" id="IPR027417">
    <property type="entry name" value="P-loop_NTPase"/>
</dbReference>
<gene>
    <name evidence="4" type="ORF">QBC32DRAFT_42294</name>
</gene>
<dbReference type="SUPFAM" id="SSF52540">
    <property type="entry name" value="P-loop containing nucleoside triphosphate hydrolases"/>
    <property type="match status" value="1"/>
</dbReference>
<dbReference type="Proteomes" id="UP001303222">
    <property type="component" value="Unassembled WGS sequence"/>
</dbReference>
<reference evidence="4" key="1">
    <citation type="journal article" date="2023" name="Mol. Phylogenet. Evol.">
        <title>Genome-scale phylogeny and comparative genomics of the fungal order Sordariales.</title>
        <authorList>
            <person name="Hensen N."/>
            <person name="Bonometti L."/>
            <person name="Westerberg I."/>
            <person name="Brannstrom I.O."/>
            <person name="Guillou S."/>
            <person name="Cros-Aarteil S."/>
            <person name="Calhoun S."/>
            <person name="Haridas S."/>
            <person name="Kuo A."/>
            <person name="Mondo S."/>
            <person name="Pangilinan J."/>
            <person name="Riley R."/>
            <person name="LaButti K."/>
            <person name="Andreopoulos B."/>
            <person name="Lipzen A."/>
            <person name="Chen C."/>
            <person name="Yan M."/>
            <person name="Daum C."/>
            <person name="Ng V."/>
            <person name="Clum A."/>
            <person name="Steindorff A."/>
            <person name="Ohm R.A."/>
            <person name="Martin F."/>
            <person name="Silar P."/>
            <person name="Natvig D.O."/>
            <person name="Lalanne C."/>
            <person name="Gautier V."/>
            <person name="Ament-Velasquez S.L."/>
            <person name="Kruys A."/>
            <person name="Hutchinson M.I."/>
            <person name="Powell A.J."/>
            <person name="Barry K."/>
            <person name="Miller A.N."/>
            <person name="Grigoriev I.V."/>
            <person name="Debuchy R."/>
            <person name="Gladieux P."/>
            <person name="Hiltunen Thoren M."/>
            <person name="Johannesson H."/>
        </authorList>
    </citation>
    <scope>NUCLEOTIDE SEQUENCE</scope>
    <source>
        <strain evidence="4">CBS 626.80</strain>
    </source>
</reference>
<dbReference type="InterPro" id="IPR013087">
    <property type="entry name" value="Znf_C2H2_type"/>
</dbReference>
<evidence type="ECO:0000256" key="2">
    <source>
        <dbReference type="SAM" id="MobiDB-lite"/>
    </source>
</evidence>
<keyword evidence="5" id="KW-1185">Reference proteome</keyword>
<feature type="region of interest" description="Disordered" evidence="2">
    <location>
        <begin position="516"/>
        <end position="567"/>
    </location>
</feature>
<evidence type="ECO:0000313" key="4">
    <source>
        <dbReference type="EMBL" id="KAK3949101.1"/>
    </source>
</evidence>
<dbReference type="EMBL" id="MU859228">
    <property type="protein sequence ID" value="KAK3949101.1"/>
    <property type="molecule type" value="Genomic_DNA"/>
</dbReference>
<dbReference type="Gene3D" id="3.40.50.300">
    <property type="entry name" value="P-loop containing nucleotide triphosphate hydrolases"/>
    <property type="match status" value="1"/>
</dbReference>
<dbReference type="PANTHER" id="PTHR35391">
    <property type="entry name" value="C2H2-TYPE DOMAIN-CONTAINING PROTEIN-RELATED"/>
    <property type="match status" value="1"/>
</dbReference>
<proteinExistence type="predicted"/>
<comment type="caution">
    <text evidence="4">The sequence shown here is derived from an EMBL/GenBank/DDBJ whole genome shotgun (WGS) entry which is preliminary data.</text>
</comment>
<dbReference type="Pfam" id="PF24883">
    <property type="entry name" value="NPHP3_N"/>
    <property type="match status" value="1"/>
</dbReference>
<dbReference type="InterPro" id="IPR007111">
    <property type="entry name" value="NACHT_NTPase"/>
</dbReference>
<name>A0AAN6SDL7_9PEZI</name>
<evidence type="ECO:0000256" key="1">
    <source>
        <dbReference type="ARBA" id="ARBA00022737"/>
    </source>
</evidence>
<dbReference type="PROSITE" id="PS50837">
    <property type="entry name" value="NACHT"/>
    <property type="match status" value="1"/>
</dbReference>
<evidence type="ECO:0000259" key="3">
    <source>
        <dbReference type="PROSITE" id="PS50837"/>
    </source>
</evidence>
<sequence length="808" mass="91952">METLTDAGSRTVTLFEKIKALNQTSEHTRGDKWPATELATEADRFKLWAVNLGLFVQGHASLDYRVRDAESIRFVMLRFIASLNDALTEVLEYVNGAFTTSLEGGLEDSINATDELDGLDESFASQDGSDMDLLVEGVRDPIDRLFKLAVWIRNPSSRVTSPKVLRYRLLDPETGVDLLDVFKEFDYDYVSSLFLEFRKSKARADHPITEPSSDHPDDNQSEQIWEPIQTFLSQYKHERSTGAESFLIHRIAWANTRRRRQFAYWKNHRDKLHRHTETVIQQVEGERNSETLLPTAAAAVRFPTNNTPNPVITVAQSITTASRLNIPQSSSWNDQATNASVSEYAASDWQPGKEKLGFPESPNHLSDGKFFECPYCFTICSSALLSERAWRAHLIHDMRPYVCTYEDCRNPDQLYDSIEDWIQHEESTHRRVTRCPEHSTVFPRLEDYKMHLASEHAGCSDDVRTALLMYGSESTSQSVTRCCPICLAIFTAVGELNSHIARHLERFSLFSLPRSAGEDADDVDQPGSNKPNRPWDTSRGGDTDETLNFTDTGESSQPSPHGAMADTTSRLEQVVSYTKSEKDQQCLKYLRLTDPRHDKTRIEQTKGGLLQDSYRWVLDNTDFQQWRDDPQHRLLWIKGDPGKGKTMLLCGIINELDQGNTANARHCNVAYFFCQATDSRINNAAAVLRGLIYLLIEQQPSVLSHVRKEYDRAGENLFKDANAWYALSKIFTNILQDPSLRMTYLIIDALDECIEDRSQLLDLIAQQSSSGSRVKWIVSSRNWPQIEERLGKAADKAIVLEMSYHMPH</sequence>
<dbReference type="Pfam" id="PF26082">
    <property type="entry name" value="zf-C2H2_AcuF"/>
    <property type="match status" value="1"/>
</dbReference>
<dbReference type="AlphaFoldDB" id="A0AAN6SDL7"/>
<reference evidence="4" key="2">
    <citation type="submission" date="2023-06" db="EMBL/GenBank/DDBJ databases">
        <authorList>
            <consortium name="Lawrence Berkeley National Laboratory"/>
            <person name="Mondo S.J."/>
            <person name="Hensen N."/>
            <person name="Bonometti L."/>
            <person name="Westerberg I."/>
            <person name="Brannstrom I.O."/>
            <person name="Guillou S."/>
            <person name="Cros-Aarteil S."/>
            <person name="Calhoun S."/>
            <person name="Haridas S."/>
            <person name="Kuo A."/>
            <person name="Pangilinan J."/>
            <person name="Riley R."/>
            <person name="Labutti K."/>
            <person name="Andreopoulos B."/>
            <person name="Lipzen A."/>
            <person name="Chen C."/>
            <person name="Yanf M."/>
            <person name="Daum C."/>
            <person name="Ng V."/>
            <person name="Clum A."/>
            <person name="Steindorff A."/>
            <person name="Ohm R."/>
            <person name="Martin F."/>
            <person name="Silar P."/>
            <person name="Natvig D."/>
            <person name="Lalanne C."/>
            <person name="Gautier V."/>
            <person name="Ament-Velasquez S.L."/>
            <person name="Kruys A."/>
            <person name="Hutchinson M.I."/>
            <person name="Powell A.J."/>
            <person name="Barry K."/>
            <person name="Miller A.N."/>
            <person name="Grigoriev I.V."/>
            <person name="Debuchy R."/>
            <person name="Gladieux P."/>
            <person name="Thoren M.H."/>
            <person name="Johannesson H."/>
        </authorList>
    </citation>
    <scope>NUCLEOTIDE SEQUENCE</scope>
    <source>
        <strain evidence="4">CBS 626.80</strain>
    </source>
</reference>
<dbReference type="InterPro" id="IPR058925">
    <property type="entry name" value="zf-C2H2_AcuF"/>
</dbReference>